<feature type="domain" description="PRD" evidence="7">
    <location>
        <begin position="65"/>
        <end position="170"/>
    </location>
</feature>
<evidence type="ECO:0000256" key="6">
    <source>
        <dbReference type="ARBA" id="ARBA00038510"/>
    </source>
</evidence>
<dbReference type="InterPro" id="IPR036634">
    <property type="entry name" value="PRD_sf"/>
</dbReference>
<evidence type="ECO:0000256" key="5">
    <source>
        <dbReference type="ARBA" id="ARBA00023163"/>
    </source>
</evidence>
<proteinExistence type="inferred from homology"/>
<dbReference type="PROSITE" id="PS00654">
    <property type="entry name" value="PRD_1"/>
    <property type="match status" value="1"/>
</dbReference>
<dbReference type="SUPFAM" id="SSF50151">
    <property type="entry name" value="SacY-like RNA-binding domain"/>
    <property type="match status" value="1"/>
</dbReference>
<dbReference type="HOGENOM" id="CLU_078802_0_0_9"/>
<dbReference type="Gene3D" id="1.10.1790.10">
    <property type="entry name" value="PRD domain"/>
    <property type="match status" value="2"/>
</dbReference>
<keyword evidence="2" id="KW-0694">RNA-binding</keyword>
<dbReference type="Proteomes" id="UP000013785">
    <property type="component" value="Unassembled WGS sequence"/>
</dbReference>
<evidence type="ECO:0000256" key="3">
    <source>
        <dbReference type="ARBA" id="ARBA00023015"/>
    </source>
</evidence>
<keyword evidence="1" id="KW-0677">Repeat</keyword>
<dbReference type="RefSeq" id="WP_010769123.1">
    <property type="nucleotide sequence ID" value="NZ_ASWE01000001.1"/>
</dbReference>
<keyword evidence="4" id="KW-0010">Activator</keyword>
<keyword evidence="3" id="KW-0805">Transcription regulation</keyword>
<keyword evidence="9" id="KW-1185">Reference proteome</keyword>
<evidence type="ECO:0000313" key="8">
    <source>
        <dbReference type="EMBL" id="EOL42132.1"/>
    </source>
</evidence>
<dbReference type="InterPro" id="IPR036650">
    <property type="entry name" value="CAT_RNA-bd_dom_sf"/>
</dbReference>
<dbReference type="InterPro" id="IPR001550">
    <property type="entry name" value="Transcrpt_antitermin_CS"/>
</dbReference>
<comment type="similarity">
    <text evidence="6">Belongs to the transcriptional antiterminator BglG family.</text>
</comment>
<gene>
    <name evidence="8" type="ORF">UC3_02480</name>
</gene>
<accession>R3W383</accession>
<feature type="domain" description="PRD" evidence="7">
    <location>
        <begin position="171"/>
        <end position="280"/>
    </location>
</feature>
<name>R3W383_9ENTE</name>
<keyword evidence="5" id="KW-0804">Transcription</keyword>
<dbReference type="Gene3D" id="2.30.24.10">
    <property type="entry name" value="CAT RNA-binding domain"/>
    <property type="match status" value="1"/>
</dbReference>
<dbReference type="AlphaFoldDB" id="R3W383"/>
<dbReference type="STRING" id="154621.RV11_GL003373"/>
<dbReference type="OrthoDB" id="9813552at2"/>
<dbReference type="PATRIC" id="fig|1158610.3.peg.2461"/>
<sequence>MVIEKILNNNVVVTKDENQLEVVVMGKGLAFNKKPGDFISKDKVDKVFLLSDRGISQKFQELVHDIPLEYLTIAVQIIEYAKQKLNKTLNESIYLSLTDHLYTAIERTKKNIQMPNVLLWDIKRLFPEEFSIGKRTVEKIAIEYNVQLSEDEAGFIALHIVNAQTENPEMDDMYAYTKTMQDILNIVRYYYKTDFNEESVYFYRFTTHLRFFLSRVVNQTQHEGDVEEELLSIVQKKYGTAMTCVEKIQTYLTELFDYTMSSDEKMYLAIHIARLAEKNR</sequence>
<dbReference type="NCBIfam" id="NF046042">
    <property type="entry name" value="LicT"/>
    <property type="match status" value="1"/>
</dbReference>
<dbReference type="GO" id="GO:0045893">
    <property type="term" value="P:positive regulation of DNA-templated transcription"/>
    <property type="evidence" value="ECO:0007669"/>
    <property type="project" value="InterPro"/>
</dbReference>
<reference evidence="8 9" key="1">
    <citation type="submission" date="2013-02" db="EMBL/GenBank/DDBJ databases">
        <title>The Genome Sequence of Enterococcus phoeniculicola BAA-412.</title>
        <authorList>
            <consortium name="The Broad Institute Genome Sequencing Platform"/>
            <consortium name="The Broad Institute Genome Sequencing Center for Infectious Disease"/>
            <person name="Earl A.M."/>
            <person name="Gilmore M.S."/>
            <person name="Lebreton F."/>
            <person name="Walker B."/>
            <person name="Young S.K."/>
            <person name="Zeng Q."/>
            <person name="Gargeya S."/>
            <person name="Fitzgerald M."/>
            <person name="Haas B."/>
            <person name="Abouelleil A."/>
            <person name="Alvarado L."/>
            <person name="Arachchi H.M."/>
            <person name="Berlin A.M."/>
            <person name="Chapman S.B."/>
            <person name="Dewar J."/>
            <person name="Goldberg J."/>
            <person name="Griggs A."/>
            <person name="Gujja S."/>
            <person name="Hansen M."/>
            <person name="Howarth C."/>
            <person name="Imamovic A."/>
            <person name="Larimer J."/>
            <person name="McCowan C."/>
            <person name="Murphy C."/>
            <person name="Neiman D."/>
            <person name="Pearson M."/>
            <person name="Priest M."/>
            <person name="Roberts A."/>
            <person name="Saif S."/>
            <person name="Shea T."/>
            <person name="Sisk P."/>
            <person name="Sykes S."/>
            <person name="Wortman J."/>
            <person name="Nusbaum C."/>
            <person name="Birren B."/>
        </authorList>
    </citation>
    <scope>NUCLEOTIDE SEQUENCE [LARGE SCALE GENOMIC DNA]</scope>
    <source>
        <strain evidence="8 9">ATCC BAA-412</strain>
    </source>
</reference>
<dbReference type="SMART" id="SM01061">
    <property type="entry name" value="CAT_RBD"/>
    <property type="match status" value="1"/>
</dbReference>
<dbReference type="InterPro" id="IPR050661">
    <property type="entry name" value="BglG_antiterminators"/>
</dbReference>
<comment type="caution">
    <text evidence="8">The sequence shown here is derived from an EMBL/GenBank/DDBJ whole genome shotgun (WGS) entry which is preliminary data.</text>
</comment>
<evidence type="ECO:0000259" key="7">
    <source>
        <dbReference type="PROSITE" id="PS51372"/>
    </source>
</evidence>
<dbReference type="InterPro" id="IPR004341">
    <property type="entry name" value="CAT_RNA-bd_dom"/>
</dbReference>
<organism evidence="8 9">
    <name type="scientific">Enterococcus phoeniculicola ATCC BAA-412</name>
    <dbReference type="NCBI Taxonomy" id="1158610"/>
    <lineage>
        <taxon>Bacteria</taxon>
        <taxon>Bacillati</taxon>
        <taxon>Bacillota</taxon>
        <taxon>Bacilli</taxon>
        <taxon>Lactobacillales</taxon>
        <taxon>Enterococcaceae</taxon>
        <taxon>Enterococcus</taxon>
    </lineage>
</organism>
<dbReference type="PROSITE" id="PS51372">
    <property type="entry name" value="PRD_2"/>
    <property type="match status" value="2"/>
</dbReference>
<dbReference type="GO" id="GO:0003723">
    <property type="term" value="F:RNA binding"/>
    <property type="evidence" value="ECO:0007669"/>
    <property type="project" value="UniProtKB-KW"/>
</dbReference>
<evidence type="ECO:0000256" key="2">
    <source>
        <dbReference type="ARBA" id="ARBA00022884"/>
    </source>
</evidence>
<evidence type="ECO:0000256" key="1">
    <source>
        <dbReference type="ARBA" id="ARBA00022737"/>
    </source>
</evidence>
<dbReference type="InterPro" id="IPR011608">
    <property type="entry name" value="PRD"/>
</dbReference>
<evidence type="ECO:0000256" key="4">
    <source>
        <dbReference type="ARBA" id="ARBA00023159"/>
    </source>
</evidence>
<dbReference type="eggNOG" id="COG3711">
    <property type="taxonomic scope" value="Bacteria"/>
</dbReference>
<dbReference type="Pfam" id="PF03123">
    <property type="entry name" value="CAT_RBD"/>
    <property type="match status" value="1"/>
</dbReference>
<evidence type="ECO:0000313" key="9">
    <source>
        <dbReference type="Proteomes" id="UP000013785"/>
    </source>
</evidence>
<protein>
    <submittedName>
        <fullName evidence="8">Transcriptional antiterminator bglG/CAT RNA-binding protein</fullName>
    </submittedName>
</protein>
<dbReference type="Pfam" id="PF00874">
    <property type="entry name" value="PRD"/>
    <property type="match status" value="2"/>
</dbReference>
<dbReference type="PANTHER" id="PTHR30185:SF15">
    <property type="entry name" value="CRYPTIC BETA-GLUCOSIDE BGL OPERON ANTITERMINATOR"/>
    <property type="match status" value="1"/>
</dbReference>
<dbReference type="EMBL" id="AJAT01000017">
    <property type="protein sequence ID" value="EOL42132.1"/>
    <property type="molecule type" value="Genomic_DNA"/>
</dbReference>
<dbReference type="PANTHER" id="PTHR30185">
    <property type="entry name" value="CRYPTIC BETA-GLUCOSIDE BGL OPERON ANTITERMINATOR"/>
    <property type="match status" value="1"/>
</dbReference>
<dbReference type="SUPFAM" id="SSF63520">
    <property type="entry name" value="PTS-regulatory domain, PRD"/>
    <property type="match status" value="2"/>
</dbReference>